<dbReference type="Proteomes" id="UP001139333">
    <property type="component" value="Unassembled WGS sequence"/>
</dbReference>
<dbReference type="AlphaFoldDB" id="A0A9X1ZJY8"/>
<evidence type="ECO:0000313" key="3">
    <source>
        <dbReference type="Proteomes" id="UP001139333"/>
    </source>
</evidence>
<comment type="caution">
    <text evidence="2">The sequence shown here is derived from an EMBL/GenBank/DDBJ whole genome shotgun (WGS) entry which is preliminary data.</text>
</comment>
<evidence type="ECO:0000256" key="1">
    <source>
        <dbReference type="SAM" id="SignalP"/>
    </source>
</evidence>
<feature type="chain" id="PRO_5040933694" evidence="1">
    <location>
        <begin position="26"/>
        <end position="97"/>
    </location>
</feature>
<gene>
    <name evidence="2" type="ORF">L2672_00490</name>
</gene>
<sequence length="97" mass="11036">MKFNAKLKQNIAIWLSAILLVLAFAASKHSVEDHDHGVNNHHCTLCFHKFQLNKVVHSSTFKLEIQKQQFHIVAVVFQSVLPVTTTQYHSRAPPAYS</sequence>
<dbReference type="EMBL" id="JAKIKP010000001">
    <property type="protein sequence ID" value="MCL1141180.1"/>
    <property type="molecule type" value="Genomic_DNA"/>
</dbReference>
<reference evidence="2" key="1">
    <citation type="submission" date="2022-01" db="EMBL/GenBank/DDBJ databases">
        <title>Whole genome-based taxonomy of the Shewanellaceae.</title>
        <authorList>
            <person name="Martin-Rodriguez A.J."/>
        </authorList>
    </citation>
    <scope>NUCLEOTIDE SEQUENCE</scope>
    <source>
        <strain evidence="2">DSM 16422</strain>
    </source>
</reference>
<protein>
    <submittedName>
        <fullName evidence="2">ABC-type zinc uptake system zinc chaperone</fullName>
    </submittedName>
</protein>
<accession>A0A9X1ZJY8</accession>
<proteinExistence type="predicted"/>
<name>A0A9X1ZJY8_9GAMM</name>
<keyword evidence="1" id="KW-0732">Signal</keyword>
<evidence type="ECO:0000313" key="2">
    <source>
        <dbReference type="EMBL" id="MCL1141180.1"/>
    </source>
</evidence>
<feature type="signal peptide" evidence="1">
    <location>
        <begin position="1"/>
        <end position="25"/>
    </location>
</feature>
<organism evidence="2 3">
    <name type="scientific">Shewanella gaetbuli</name>
    <dbReference type="NCBI Taxonomy" id="220752"/>
    <lineage>
        <taxon>Bacteria</taxon>
        <taxon>Pseudomonadati</taxon>
        <taxon>Pseudomonadota</taxon>
        <taxon>Gammaproteobacteria</taxon>
        <taxon>Alteromonadales</taxon>
        <taxon>Shewanellaceae</taxon>
        <taxon>Shewanella</taxon>
    </lineage>
</organism>
<dbReference type="RefSeq" id="WP_248993873.1">
    <property type="nucleotide sequence ID" value="NZ_JAKIKP010000001.1"/>
</dbReference>
<keyword evidence="3" id="KW-1185">Reference proteome</keyword>